<evidence type="ECO:0000256" key="1">
    <source>
        <dbReference type="ARBA" id="ARBA00023125"/>
    </source>
</evidence>
<reference evidence="3 4" key="1">
    <citation type="submission" date="2016-02" db="EMBL/GenBank/DDBJ databases">
        <authorList>
            <consortium name="Pathogen Informatics"/>
        </authorList>
    </citation>
    <scope>NUCLEOTIDE SEQUENCE [LARGE SCALE GENOMIC DNA]</scope>
    <source>
        <strain evidence="3 4">RC20</strain>
    </source>
</reference>
<accession>A0A128EKB7</accession>
<keyword evidence="1" id="KW-0238">DNA-binding</keyword>
<dbReference type="GO" id="GO:0000160">
    <property type="term" value="P:phosphorelay signal transduction system"/>
    <property type="evidence" value="ECO:0007669"/>
    <property type="project" value="InterPro"/>
</dbReference>
<organism evidence="3 4">
    <name type="scientific">Campylobacter geochelonis</name>
    <dbReference type="NCBI Taxonomy" id="1780362"/>
    <lineage>
        <taxon>Bacteria</taxon>
        <taxon>Pseudomonadati</taxon>
        <taxon>Campylobacterota</taxon>
        <taxon>Epsilonproteobacteria</taxon>
        <taxon>Campylobacterales</taxon>
        <taxon>Campylobacteraceae</taxon>
        <taxon>Campylobacter</taxon>
    </lineage>
</organism>
<dbReference type="RefSeq" id="WP_242647962.1">
    <property type="nucleotide sequence ID" value="NZ_CP053844.1"/>
</dbReference>
<gene>
    <name evidence="3" type="ORF">ERS672216_01570</name>
</gene>
<keyword evidence="4" id="KW-1185">Reference proteome</keyword>
<feature type="domain" description="OmpR/PhoB-type" evidence="2">
    <location>
        <begin position="137"/>
        <end position="206"/>
    </location>
</feature>
<evidence type="ECO:0000259" key="2">
    <source>
        <dbReference type="SMART" id="SM00862"/>
    </source>
</evidence>
<sequence>MVSDDIFLQNKIKSKSDIFKNLFSATGKNFLHLYLNCNVNIDIIVLDLDILENFNIFTILNMKPKQQFLFLAKDRKVYQSLLRKFSGGASAVLFKPVKFSAILDNIELLVLQDKINTIKLNSYIQVDILKEQIYENDTQLFLTSKMHKLIIMLASNLGKLTTFEMIDEVVYDSESSSRVVMQNLVGNLKRKLNLNIKNVHSKGYILYTS</sequence>
<dbReference type="InterPro" id="IPR036388">
    <property type="entry name" value="WH-like_DNA-bd_sf"/>
</dbReference>
<dbReference type="EMBL" id="FIZP01000010">
    <property type="protein sequence ID" value="CZE48730.1"/>
    <property type="molecule type" value="Genomic_DNA"/>
</dbReference>
<dbReference type="Proteomes" id="UP000069632">
    <property type="component" value="Unassembled WGS sequence"/>
</dbReference>
<name>A0A128EKB7_9BACT</name>
<dbReference type="GO" id="GO:0003677">
    <property type="term" value="F:DNA binding"/>
    <property type="evidence" value="ECO:0007669"/>
    <property type="project" value="UniProtKB-KW"/>
</dbReference>
<proteinExistence type="predicted"/>
<dbReference type="Gene3D" id="1.10.10.10">
    <property type="entry name" value="Winged helix-like DNA-binding domain superfamily/Winged helix DNA-binding domain"/>
    <property type="match status" value="1"/>
</dbReference>
<evidence type="ECO:0000313" key="4">
    <source>
        <dbReference type="Proteomes" id="UP000069632"/>
    </source>
</evidence>
<evidence type="ECO:0000313" key="3">
    <source>
        <dbReference type="EMBL" id="CZE48730.1"/>
    </source>
</evidence>
<dbReference type="AlphaFoldDB" id="A0A128EKB7"/>
<protein>
    <submittedName>
        <fullName evidence="3">Two component transcriptional regulator</fullName>
    </submittedName>
</protein>
<dbReference type="SMART" id="SM00862">
    <property type="entry name" value="Trans_reg_C"/>
    <property type="match status" value="1"/>
</dbReference>
<dbReference type="SUPFAM" id="SSF46894">
    <property type="entry name" value="C-terminal effector domain of the bipartite response regulators"/>
    <property type="match status" value="1"/>
</dbReference>
<dbReference type="GO" id="GO:0006355">
    <property type="term" value="P:regulation of DNA-templated transcription"/>
    <property type="evidence" value="ECO:0007669"/>
    <property type="project" value="InterPro"/>
</dbReference>
<dbReference type="InterPro" id="IPR016032">
    <property type="entry name" value="Sig_transdc_resp-reg_C-effctor"/>
</dbReference>
<dbReference type="InterPro" id="IPR001867">
    <property type="entry name" value="OmpR/PhoB-type_DNA-bd"/>
</dbReference>